<dbReference type="PANTHER" id="PTHR11601:SF36">
    <property type="entry name" value="CYSTEINE DESULFURASE NIFS-RELATED"/>
    <property type="match status" value="1"/>
</dbReference>
<comment type="cofactor">
    <cofactor evidence="1">
        <name>pyridoxal 5'-phosphate</name>
        <dbReference type="ChEBI" id="CHEBI:597326"/>
    </cofactor>
</comment>
<dbReference type="SUPFAM" id="SSF53383">
    <property type="entry name" value="PLP-dependent transferases"/>
    <property type="match status" value="1"/>
</dbReference>
<accession>A0ABY8IUS2</accession>
<dbReference type="InterPro" id="IPR016454">
    <property type="entry name" value="Cysteine_dSase"/>
</dbReference>
<dbReference type="Proteomes" id="UP001221597">
    <property type="component" value="Chromosome"/>
</dbReference>
<evidence type="ECO:0000313" key="5">
    <source>
        <dbReference type="Proteomes" id="UP001221597"/>
    </source>
</evidence>
<name>A0ABY8IUS2_9BACI</name>
<dbReference type="RefSeq" id="WP_283075895.1">
    <property type="nucleotide sequence ID" value="NZ_CP121671.1"/>
</dbReference>
<reference evidence="4 5" key="1">
    <citation type="submission" date="2023-04" db="EMBL/GenBank/DDBJ databases">
        <title>Genome sequence of Halobacillus naozhouensis KACC 21980.</title>
        <authorList>
            <person name="Kim S."/>
            <person name="Heo J."/>
            <person name="Kwon S.-W."/>
        </authorList>
    </citation>
    <scope>NUCLEOTIDE SEQUENCE [LARGE SCALE GENOMIC DNA]</scope>
    <source>
        <strain evidence="4 5">KCTC 13234</strain>
    </source>
</reference>
<dbReference type="Gene3D" id="1.10.260.50">
    <property type="match status" value="1"/>
</dbReference>
<keyword evidence="2" id="KW-0663">Pyridoxal phosphate</keyword>
<dbReference type="InterPro" id="IPR015422">
    <property type="entry name" value="PyrdxlP-dep_Trfase_small"/>
</dbReference>
<dbReference type="InterPro" id="IPR015424">
    <property type="entry name" value="PyrdxlP-dep_Trfase"/>
</dbReference>
<evidence type="ECO:0000256" key="2">
    <source>
        <dbReference type="ARBA" id="ARBA00022898"/>
    </source>
</evidence>
<dbReference type="Gene3D" id="3.90.1150.10">
    <property type="entry name" value="Aspartate Aminotransferase, domain 1"/>
    <property type="match status" value="1"/>
</dbReference>
<protein>
    <submittedName>
        <fullName evidence="4">IscS subfamily cysteine desulfurase</fullName>
    </submittedName>
</protein>
<dbReference type="Gene3D" id="3.40.640.10">
    <property type="entry name" value="Type I PLP-dependent aspartate aminotransferase-like (Major domain)"/>
    <property type="match status" value="1"/>
</dbReference>
<dbReference type="NCBIfam" id="NF002806">
    <property type="entry name" value="PRK02948.1"/>
    <property type="match status" value="1"/>
</dbReference>
<dbReference type="EMBL" id="CP121671">
    <property type="protein sequence ID" value="WFT73888.1"/>
    <property type="molecule type" value="Genomic_DNA"/>
</dbReference>
<dbReference type="PANTHER" id="PTHR11601">
    <property type="entry name" value="CYSTEINE DESULFURYLASE FAMILY MEMBER"/>
    <property type="match status" value="1"/>
</dbReference>
<dbReference type="InterPro" id="IPR015421">
    <property type="entry name" value="PyrdxlP-dep_Trfase_major"/>
</dbReference>
<feature type="domain" description="Aminotransferase class V" evidence="3">
    <location>
        <begin position="3"/>
        <end position="359"/>
    </location>
</feature>
<evidence type="ECO:0000259" key="3">
    <source>
        <dbReference type="Pfam" id="PF00266"/>
    </source>
</evidence>
<proteinExistence type="predicted"/>
<gene>
    <name evidence="4" type="ORF">P9989_16150</name>
</gene>
<dbReference type="Pfam" id="PF00266">
    <property type="entry name" value="Aminotran_5"/>
    <property type="match status" value="1"/>
</dbReference>
<evidence type="ECO:0000256" key="1">
    <source>
        <dbReference type="ARBA" id="ARBA00001933"/>
    </source>
</evidence>
<keyword evidence="5" id="KW-1185">Reference proteome</keyword>
<dbReference type="PIRSF" id="PIRSF005572">
    <property type="entry name" value="NifS"/>
    <property type="match status" value="1"/>
</dbReference>
<sequence length="390" mass="42082">MKYFDYAATCPMNEEALQTYIKASQEYFGNTRSVHDAGSKADGLAEHCRKRLAELLNVRAEGITFTSGGTESNLLALYALAHAERGKHIVISAGEHSSIHNITAKLVEEEGYEVSKVGLTKEGAIDVQELEQVVRKDTVFVSIQHVNSDIGTIQPLESISEICKENRVFLHSDCVQSFGKIDLSQVASLVDSFSISSHKIYGPKGVGALYIRPSISFTPFLPDVSHESGVRQGTLNTPGIAAFTTSAEISVTNMENNQQQITTLKKEFLNALDDMGDSVKVVGSGLESSVPVVGLCIQETDGQHVMLEGNRRGYFFSTGSACQVGNNGAPKTLLSMGVTEEEAKTFIRISFGVDQSVDDAIGLANCLKEVIASGRKLYENDAVCGDNDLA</sequence>
<organism evidence="4 5">
    <name type="scientific">Halobacillus naozhouensis</name>
    <dbReference type="NCBI Taxonomy" id="554880"/>
    <lineage>
        <taxon>Bacteria</taxon>
        <taxon>Bacillati</taxon>
        <taxon>Bacillota</taxon>
        <taxon>Bacilli</taxon>
        <taxon>Bacillales</taxon>
        <taxon>Bacillaceae</taxon>
        <taxon>Halobacillus</taxon>
    </lineage>
</organism>
<dbReference type="InterPro" id="IPR000192">
    <property type="entry name" value="Aminotrans_V_dom"/>
</dbReference>
<evidence type="ECO:0000313" key="4">
    <source>
        <dbReference type="EMBL" id="WFT73888.1"/>
    </source>
</evidence>